<dbReference type="InterPro" id="IPR036111">
    <property type="entry name" value="Mal/L-sulfo/L-lacto_DH-like_sf"/>
</dbReference>
<proteinExistence type="inferred from homology"/>
<keyword evidence="4" id="KW-1185">Reference proteome</keyword>
<dbReference type="RefSeq" id="WP_281841713.1">
    <property type="nucleotide sequence ID" value="NZ_BROH01000003.1"/>
</dbReference>
<sequence length="346" mass="36905">MTRRVQYEELCEILARIFESVGTPHDIALLLAENCASCERDGAKSHGIFRMKGYVDSIRSGWVNPAATPRIEDVAPSFLRVDARNGFAQPALAAARSLAIGKARKTGACILTIRQSHHLSALWPDIEPFAEAGLIALSVVNSMAVTVPYGAKRPLLGTNPIAFAAPAEGRAPFVFDMATSAWAHGDIQIARREGRPLPEGIGVDADGEPTRDPARVLDGGALLPFGGHKGSALSMMIELLGAALTGGQFSTEVDWSGYPGAATPLTGQFILLIDPALSGGNPFAVRASEFMTNLSAAGLHVLPGERRRRNRAENLKNGIVLTDEEWEQLMTLAPIPGENANAILER</sequence>
<reference evidence="3" key="1">
    <citation type="journal article" date="2023" name="Int. J. Syst. Evol. Microbiol.">
        <title>Sinisalibacter aestuarii sp. nov., isolated from estuarine sediment of the Arakawa River.</title>
        <authorList>
            <person name="Arafat S.T."/>
            <person name="Hirano S."/>
            <person name="Sato A."/>
            <person name="Takeuchi K."/>
            <person name="Yasuda T."/>
            <person name="Terahara T."/>
            <person name="Hamada M."/>
            <person name="Kobayashi T."/>
        </authorList>
    </citation>
    <scope>NUCLEOTIDE SEQUENCE</scope>
    <source>
        <strain evidence="3">B-399</strain>
    </source>
</reference>
<dbReference type="SUPFAM" id="SSF89733">
    <property type="entry name" value="L-sulfolactate dehydrogenase-like"/>
    <property type="match status" value="1"/>
</dbReference>
<dbReference type="PANTHER" id="PTHR11091">
    <property type="entry name" value="OXIDOREDUCTASE-RELATED"/>
    <property type="match status" value="1"/>
</dbReference>
<dbReference type="PANTHER" id="PTHR11091:SF0">
    <property type="entry name" value="MALATE DEHYDROGENASE"/>
    <property type="match status" value="1"/>
</dbReference>
<keyword evidence="2" id="KW-0560">Oxidoreductase</keyword>
<dbReference type="Pfam" id="PF02615">
    <property type="entry name" value="Ldh_2"/>
    <property type="match status" value="1"/>
</dbReference>
<dbReference type="InterPro" id="IPR003767">
    <property type="entry name" value="Malate/L-lactate_DH-like"/>
</dbReference>
<comment type="caution">
    <text evidence="3">The sequence shown here is derived from an EMBL/GenBank/DDBJ whole genome shotgun (WGS) entry which is preliminary data.</text>
</comment>
<dbReference type="EMBL" id="BROH01000003">
    <property type="protein sequence ID" value="GKY87736.1"/>
    <property type="molecule type" value="Genomic_DNA"/>
</dbReference>
<dbReference type="InterPro" id="IPR043143">
    <property type="entry name" value="Mal/L-sulf/L-lact_DH-like_NADP"/>
</dbReference>
<accession>A0ABQ5LRW6</accession>
<dbReference type="Gene3D" id="3.30.1370.60">
    <property type="entry name" value="Hypothetical oxidoreductase yiak, domain 2"/>
    <property type="match status" value="1"/>
</dbReference>
<evidence type="ECO:0000313" key="4">
    <source>
        <dbReference type="Proteomes" id="UP001144205"/>
    </source>
</evidence>
<dbReference type="Proteomes" id="UP001144205">
    <property type="component" value="Unassembled WGS sequence"/>
</dbReference>
<gene>
    <name evidence="3" type="ORF">STA1M1_16050</name>
</gene>
<dbReference type="InterPro" id="IPR043144">
    <property type="entry name" value="Mal/L-sulf/L-lact_DH-like_ah"/>
</dbReference>
<evidence type="ECO:0000313" key="3">
    <source>
        <dbReference type="EMBL" id="GKY87736.1"/>
    </source>
</evidence>
<organism evidence="3 4">
    <name type="scientific">Sinisalibacter aestuarii</name>
    <dbReference type="NCBI Taxonomy" id="2949426"/>
    <lineage>
        <taxon>Bacteria</taxon>
        <taxon>Pseudomonadati</taxon>
        <taxon>Pseudomonadota</taxon>
        <taxon>Alphaproteobacteria</taxon>
        <taxon>Rhodobacterales</taxon>
        <taxon>Roseobacteraceae</taxon>
        <taxon>Sinisalibacter</taxon>
    </lineage>
</organism>
<protein>
    <submittedName>
        <fullName evidence="3">Lactate dehydrogenase</fullName>
    </submittedName>
</protein>
<evidence type="ECO:0000256" key="1">
    <source>
        <dbReference type="ARBA" id="ARBA00006056"/>
    </source>
</evidence>
<name>A0ABQ5LRW6_9RHOB</name>
<dbReference type="Gene3D" id="1.10.1530.10">
    <property type="match status" value="1"/>
</dbReference>
<evidence type="ECO:0000256" key="2">
    <source>
        <dbReference type="ARBA" id="ARBA00023002"/>
    </source>
</evidence>
<comment type="similarity">
    <text evidence="1">Belongs to the LDH2/MDH2 oxidoreductase family.</text>
</comment>